<evidence type="ECO:0000313" key="2">
    <source>
        <dbReference type="Proteomes" id="UP000661607"/>
    </source>
</evidence>
<accession>A0ABR9KW77</accession>
<reference evidence="1 2" key="1">
    <citation type="submission" date="2020-10" db="EMBL/GenBank/DDBJ databases">
        <title>Sequencing the genomes of 1000 actinobacteria strains.</title>
        <authorList>
            <person name="Klenk H.-P."/>
        </authorList>
    </citation>
    <scope>NUCLEOTIDE SEQUENCE [LARGE SCALE GENOMIC DNA]</scope>
    <source>
        <strain evidence="1 2">DSM 43748</strain>
    </source>
</reference>
<organism evidence="1 2">
    <name type="scientific">Nonomuraea africana</name>
    <dbReference type="NCBI Taxonomy" id="46171"/>
    <lineage>
        <taxon>Bacteria</taxon>
        <taxon>Bacillati</taxon>
        <taxon>Actinomycetota</taxon>
        <taxon>Actinomycetes</taxon>
        <taxon>Streptosporangiales</taxon>
        <taxon>Streptosporangiaceae</taxon>
        <taxon>Nonomuraea</taxon>
    </lineage>
</organism>
<sequence length="86" mass="8675">MGAAAAAAAEATKDLGVNDASMRDLGQRPQPGGAALFLLVTQRTPGKVIIEIAPFGGEVMQTSLSAEAEADLREAVQHVQAAASAS</sequence>
<gene>
    <name evidence="1" type="ORF">H4W81_008770</name>
</gene>
<proteinExistence type="predicted"/>
<dbReference type="EMBL" id="JADBEF010000001">
    <property type="protein sequence ID" value="MBE1565991.1"/>
    <property type="molecule type" value="Genomic_DNA"/>
</dbReference>
<keyword evidence="2" id="KW-1185">Reference proteome</keyword>
<dbReference type="Pfam" id="PF06897">
    <property type="entry name" value="DUF1269"/>
    <property type="match status" value="1"/>
</dbReference>
<dbReference type="Proteomes" id="UP000661607">
    <property type="component" value="Unassembled WGS sequence"/>
</dbReference>
<dbReference type="InterPro" id="IPR009200">
    <property type="entry name" value="DUF1269_membrane"/>
</dbReference>
<evidence type="ECO:0000313" key="1">
    <source>
        <dbReference type="EMBL" id="MBE1565991.1"/>
    </source>
</evidence>
<comment type="caution">
    <text evidence="1">The sequence shown here is derived from an EMBL/GenBank/DDBJ whole genome shotgun (WGS) entry which is preliminary data.</text>
</comment>
<protein>
    <submittedName>
        <fullName evidence="1">Membrane protein</fullName>
    </submittedName>
</protein>
<name>A0ABR9KW77_9ACTN</name>